<evidence type="ECO:0000256" key="1">
    <source>
        <dbReference type="ARBA" id="ARBA00023015"/>
    </source>
</evidence>
<evidence type="ECO:0000259" key="6">
    <source>
        <dbReference type="PROSITE" id="PS50977"/>
    </source>
</evidence>
<dbReference type="SUPFAM" id="SSF46689">
    <property type="entry name" value="Homeodomain-like"/>
    <property type="match status" value="1"/>
</dbReference>
<dbReference type="SUPFAM" id="SSF48498">
    <property type="entry name" value="Tetracyclin repressor-like, C-terminal domain"/>
    <property type="match status" value="1"/>
</dbReference>
<evidence type="ECO:0000313" key="7">
    <source>
        <dbReference type="EMBL" id="TFC12420.1"/>
    </source>
</evidence>
<reference evidence="7 8" key="1">
    <citation type="submission" date="2019-03" db="EMBL/GenBank/DDBJ databases">
        <title>Genomics of glacier-inhabiting Cryobacterium strains.</title>
        <authorList>
            <person name="Liu Q."/>
            <person name="Xin Y.-H."/>
        </authorList>
    </citation>
    <scope>NUCLEOTIDE SEQUENCE [LARGE SCALE GENOMIC DNA]</scope>
    <source>
        <strain evidence="7 8">MDT1-3</strain>
    </source>
</reference>
<name>A0A4R8WLL1_9MICO</name>
<dbReference type="PANTHER" id="PTHR30055:SF234">
    <property type="entry name" value="HTH-TYPE TRANSCRIPTIONAL REGULATOR BETI"/>
    <property type="match status" value="1"/>
</dbReference>
<proteinExistence type="predicted"/>
<dbReference type="Gene3D" id="1.10.357.10">
    <property type="entry name" value="Tetracycline Repressor, domain 2"/>
    <property type="match status" value="1"/>
</dbReference>
<evidence type="ECO:0000256" key="3">
    <source>
        <dbReference type="ARBA" id="ARBA00023163"/>
    </source>
</evidence>
<dbReference type="AlphaFoldDB" id="A0A4R8WLL1"/>
<dbReference type="PANTHER" id="PTHR30055">
    <property type="entry name" value="HTH-TYPE TRANSCRIPTIONAL REGULATOR RUTR"/>
    <property type="match status" value="1"/>
</dbReference>
<dbReference type="PRINTS" id="PR00455">
    <property type="entry name" value="HTHTETR"/>
</dbReference>
<comment type="caution">
    <text evidence="7">The sequence shown here is derived from an EMBL/GenBank/DDBJ whole genome shotgun (WGS) entry which is preliminary data.</text>
</comment>
<dbReference type="InterPro" id="IPR050109">
    <property type="entry name" value="HTH-type_TetR-like_transc_reg"/>
</dbReference>
<feature type="DNA-binding region" description="H-T-H motif" evidence="4">
    <location>
        <begin position="74"/>
        <end position="93"/>
    </location>
</feature>
<dbReference type="EMBL" id="SOFP01000062">
    <property type="protein sequence ID" value="TFC12420.1"/>
    <property type="molecule type" value="Genomic_DNA"/>
</dbReference>
<feature type="domain" description="HTH tetR-type" evidence="6">
    <location>
        <begin position="51"/>
        <end position="111"/>
    </location>
</feature>
<organism evidence="7 8">
    <name type="scientific">Cryobacterium algoritolerans</name>
    <dbReference type="NCBI Taxonomy" id="1259184"/>
    <lineage>
        <taxon>Bacteria</taxon>
        <taxon>Bacillati</taxon>
        <taxon>Actinomycetota</taxon>
        <taxon>Actinomycetes</taxon>
        <taxon>Micrococcales</taxon>
        <taxon>Microbacteriaceae</taxon>
        <taxon>Cryobacterium</taxon>
    </lineage>
</organism>
<evidence type="ECO:0000313" key="8">
    <source>
        <dbReference type="Proteomes" id="UP000298412"/>
    </source>
</evidence>
<dbReference type="Proteomes" id="UP000298412">
    <property type="component" value="Unassembled WGS sequence"/>
</dbReference>
<dbReference type="Pfam" id="PF00440">
    <property type="entry name" value="TetR_N"/>
    <property type="match status" value="1"/>
</dbReference>
<sequence length="243" mass="26263">MERTDPGGDCLTHPPPPRGEASRQAVRPARAACGCDDSREVQVVPSDARSAESRERILAAAAIEFADRGYAGTSIALIAEKSATGKGLVQYHFKAKSDIALAIVGSAFSQAPFANVLGVDSVHGLEAVVASIRSVADAFRDNVRVRAAVRLMREYHLIPATLPTPYVGWIARIGALLREAEAAGEIRQGLDSEREAWHLVGYFYGVQEISNRLAAREDLPERIEEMLARALVTLGATTPERYL</sequence>
<dbReference type="OrthoDB" id="956698at2"/>
<gene>
    <name evidence="7" type="ORF">E3O19_13100</name>
</gene>
<evidence type="ECO:0000256" key="4">
    <source>
        <dbReference type="PROSITE-ProRule" id="PRU00335"/>
    </source>
</evidence>
<keyword evidence="8" id="KW-1185">Reference proteome</keyword>
<dbReference type="InterPro" id="IPR001647">
    <property type="entry name" value="HTH_TetR"/>
</dbReference>
<keyword evidence="1" id="KW-0805">Transcription regulation</keyword>
<accession>A0A4R8WLL1</accession>
<dbReference type="InterPro" id="IPR009057">
    <property type="entry name" value="Homeodomain-like_sf"/>
</dbReference>
<keyword evidence="3" id="KW-0804">Transcription</keyword>
<protein>
    <submittedName>
        <fullName evidence="7">TetR/AcrR family transcriptional regulator</fullName>
    </submittedName>
</protein>
<feature type="region of interest" description="Disordered" evidence="5">
    <location>
        <begin position="1"/>
        <end position="29"/>
    </location>
</feature>
<dbReference type="InterPro" id="IPR036271">
    <property type="entry name" value="Tet_transcr_reg_TetR-rel_C_sf"/>
</dbReference>
<evidence type="ECO:0000256" key="5">
    <source>
        <dbReference type="SAM" id="MobiDB-lite"/>
    </source>
</evidence>
<dbReference type="GO" id="GO:0003700">
    <property type="term" value="F:DNA-binding transcription factor activity"/>
    <property type="evidence" value="ECO:0007669"/>
    <property type="project" value="TreeGrafter"/>
</dbReference>
<dbReference type="PROSITE" id="PS50977">
    <property type="entry name" value="HTH_TETR_2"/>
    <property type="match status" value="1"/>
</dbReference>
<keyword evidence="2 4" id="KW-0238">DNA-binding</keyword>
<dbReference type="GO" id="GO:0000976">
    <property type="term" value="F:transcription cis-regulatory region binding"/>
    <property type="evidence" value="ECO:0007669"/>
    <property type="project" value="TreeGrafter"/>
</dbReference>
<evidence type="ECO:0000256" key="2">
    <source>
        <dbReference type="ARBA" id="ARBA00023125"/>
    </source>
</evidence>